<accession>A0ABT2H6G3</accession>
<name>A0ABT2H6G3_9MICO</name>
<evidence type="ECO:0000256" key="1">
    <source>
        <dbReference type="SAM" id="MobiDB-lite"/>
    </source>
</evidence>
<sequence>MRSRSEARATGRGSVGAPSGILNPPGRRPRIAGRSPAEGAIDSEAGSVTAEFAMILPAIALILAIGVGVVQLGALQVRLTDGAADAARMLGRGDPAGAASARVAQAQAGASMSVSHPGALVCVTARASAGSDLLGALFDFSGTGCALDDTQTPSP</sequence>
<dbReference type="Proteomes" id="UP001165586">
    <property type="component" value="Unassembled WGS sequence"/>
</dbReference>
<keyword evidence="2" id="KW-1133">Transmembrane helix</keyword>
<dbReference type="InterPro" id="IPR049790">
    <property type="entry name" value="Rv3655c/TadE"/>
</dbReference>
<reference evidence="3" key="1">
    <citation type="submission" date="2022-08" db="EMBL/GenBank/DDBJ databases">
        <authorList>
            <person name="Deng Y."/>
            <person name="Han X.-F."/>
            <person name="Zhang Y.-Q."/>
        </authorList>
    </citation>
    <scope>NUCLEOTIDE SEQUENCE</scope>
    <source>
        <strain evidence="3">CPCC 203386</strain>
    </source>
</reference>
<evidence type="ECO:0000313" key="4">
    <source>
        <dbReference type="Proteomes" id="UP001165586"/>
    </source>
</evidence>
<keyword evidence="2" id="KW-0472">Membrane</keyword>
<evidence type="ECO:0000313" key="3">
    <source>
        <dbReference type="EMBL" id="MCS5735512.1"/>
    </source>
</evidence>
<comment type="caution">
    <text evidence="3">The sequence shown here is derived from an EMBL/GenBank/DDBJ whole genome shotgun (WGS) entry which is preliminary data.</text>
</comment>
<feature type="region of interest" description="Disordered" evidence="1">
    <location>
        <begin position="1"/>
        <end position="38"/>
    </location>
</feature>
<keyword evidence="2" id="KW-0812">Transmembrane</keyword>
<protein>
    <submittedName>
        <fullName evidence="3">Pilus assembly protein</fullName>
    </submittedName>
</protein>
<evidence type="ECO:0000256" key="2">
    <source>
        <dbReference type="SAM" id="Phobius"/>
    </source>
</evidence>
<dbReference type="NCBIfam" id="NF041390">
    <property type="entry name" value="TadE_Rv3655c"/>
    <property type="match status" value="1"/>
</dbReference>
<feature type="transmembrane region" description="Helical" evidence="2">
    <location>
        <begin position="52"/>
        <end position="75"/>
    </location>
</feature>
<gene>
    <name evidence="3" type="ORF">N1032_17345</name>
</gene>
<dbReference type="EMBL" id="JANLCJ010000007">
    <property type="protein sequence ID" value="MCS5735512.1"/>
    <property type="molecule type" value="Genomic_DNA"/>
</dbReference>
<dbReference type="RefSeq" id="WP_259540455.1">
    <property type="nucleotide sequence ID" value="NZ_JANLCJ010000007.1"/>
</dbReference>
<proteinExistence type="predicted"/>
<organism evidence="3 4">
    <name type="scientific">Herbiconiux daphne</name>
    <dbReference type="NCBI Taxonomy" id="2970914"/>
    <lineage>
        <taxon>Bacteria</taxon>
        <taxon>Bacillati</taxon>
        <taxon>Actinomycetota</taxon>
        <taxon>Actinomycetes</taxon>
        <taxon>Micrococcales</taxon>
        <taxon>Microbacteriaceae</taxon>
        <taxon>Herbiconiux</taxon>
    </lineage>
</organism>
<keyword evidence="4" id="KW-1185">Reference proteome</keyword>